<dbReference type="EMBL" id="WVTA01000021">
    <property type="protein sequence ID" value="KAK3197150.1"/>
    <property type="molecule type" value="Genomic_DNA"/>
</dbReference>
<proteinExistence type="predicted"/>
<protein>
    <recommendedName>
        <fullName evidence="2">Mnd1 HTH domain-containing protein</fullName>
    </recommendedName>
</protein>
<gene>
    <name evidence="3" type="ORF">GRF29_1536g837920</name>
</gene>
<feature type="coiled-coil region" evidence="1">
    <location>
        <begin position="249"/>
        <end position="350"/>
    </location>
</feature>
<dbReference type="Pfam" id="PF03962">
    <property type="entry name" value="Mnd1"/>
    <property type="match status" value="1"/>
</dbReference>
<dbReference type="PANTHER" id="PTHR28054:SF1">
    <property type="entry name" value="RNA POLYMERASE I-SPECIFIC TRANSCRIPTION INITIATION FACTOR RRN10"/>
    <property type="match status" value="1"/>
</dbReference>
<organism evidence="3 4">
    <name type="scientific">Pseudopithomyces chartarum</name>
    <dbReference type="NCBI Taxonomy" id="1892770"/>
    <lineage>
        <taxon>Eukaryota</taxon>
        <taxon>Fungi</taxon>
        <taxon>Dikarya</taxon>
        <taxon>Ascomycota</taxon>
        <taxon>Pezizomycotina</taxon>
        <taxon>Dothideomycetes</taxon>
        <taxon>Pleosporomycetidae</taxon>
        <taxon>Pleosporales</taxon>
        <taxon>Massarineae</taxon>
        <taxon>Didymosphaeriaceae</taxon>
        <taxon>Pseudopithomyces</taxon>
    </lineage>
</organism>
<evidence type="ECO:0000256" key="1">
    <source>
        <dbReference type="SAM" id="Coils"/>
    </source>
</evidence>
<name>A0AAN6LNG9_9PLEO</name>
<comment type="caution">
    <text evidence="3">The sequence shown here is derived from an EMBL/GenBank/DDBJ whole genome shotgun (WGS) entry which is preliminary data.</text>
</comment>
<keyword evidence="4" id="KW-1185">Reference proteome</keyword>
<dbReference type="PANTHER" id="PTHR28054">
    <property type="entry name" value="RNA POLYMERASE I-SPECIFIC TRANSCRIPTION INITIATION FACTOR RRN10"/>
    <property type="match status" value="1"/>
</dbReference>
<sequence>MDGHSSGDEGSPEFELRRATVYDAVAGRITQSGFYGKKAAEQKRANSKLRPDEVLFKKQNAPPRYEETDYYFAHRNLSPDQKLPSGDLLTALHDYISKLTSRSYEEDMPELWKFMDETALIALGILLEETVKETLGETGDLALLEAARTDEEEAFAEHEERARGIKRELSTNAPKITANAAKVAAIETWFHETAVAHSIKDLEKTLPQVASISSMQVKDYLQALQDDNKIRVEKIGSGNWYWSFPSDEKKAKEAALARAQEEYGKANATAAELQAKVDEAGAARGEDDEALVDTGMDRKSLVTKHADLTKELEDLRQELAAYNEQDPVEIEKKKNEAQQFQAEVEKHTDQILSMESWIKRQSGGDLEQLMQIKRLLYGDEFDEEEGGLREL</sequence>
<feature type="coiled-coil region" evidence="1">
    <location>
        <begin position="141"/>
        <end position="168"/>
    </location>
</feature>
<evidence type="ECO:0000259" key="2">
    <source>
        <dbReference type="Pfam" id="PF03962"/>
    </source>
</evidence>
<feature type="domain" description="Mnd1 HTH" evidence="2">
    <location>
        <begin position="186"/>
        <end position="245"/>
    </location>
</feature>
<evidence type="ECO:0000313" key="4">
    <source>
        <dbReference type="Proteomes" id="UP001280581"/>
    </source>
</evidence>
<dbReference type="Proteomes" id="UP001280581">
    <property type="component" value="Unassembled WGS sequence"/>
</dbReference>
<evidence type="ECO:0000313" key="3">
    <source>
        <dbReference type="EMBL" id="KAK3197150.1"/>
    </source>
</evidence>
<dbReference type="AlphaFoldDB" id="A0AAN6LNG9"/>
<dbReference type="GO" id="GO:0006360">
    <property type="term" value="P:transcription by RNA polymerase I"/>
    <property type="evidence" value="ECO:0007669"/>
    <property type="project" value="InterPro"/>
</dbReference>
<accession>A0AAN6LNG9</accession>
<dbReference type="InterPro" id="IPR040453">
    <property type="entry name" value="Mnd1_HTH"/>
</dbReference>
<reference evidence="3 4" key="1">
    <citation type="submission" date="2021-02" db="EMBL/GenBank/DDBJ databases">
        <title>Genome assembly of Pseudopithomyces chartarum.</title>
        <authorList>
            <person name="Jauregui R."/>
            <person name="Singh J."/>
            <person name="Voisey C."/>
        </authorList>
    </citation>
    <scope>NUCLEOTIDE SEQUENCE [LARGE SCALE GENOMIC DNA]</scope>
    <source>
        <strain evidence="3 4">AGR01</strain>
    </source>
</reference>
<keyword evidence="1" id="KW-0175">Coiled coil</keyword>
<dbReference type="InterPro" id="IPR022793">
    <property type="entry name" value="Rrn10"/>
</dbReference>